<dbReference type="PANTHER" id="PTHR42894:SF1">
    <property type="entry name" value="N-(5'-PHOSPHORIBOSYL)ANTHRANILATE ISOMERASE"/>
    <property type="match status" value="1"/>
</dbReference>
<keyword evidence="8 9" id="KW-0413">Isomerase</keyword>
<dbReference type="GO" id="GO:0000162">
    <property type="term" value="P:L-tryptophan biosynthetic process"/>
    <property type="evidence" value="ECO:0007669"/>
    <property type="project" value="UniProtKB-UniRule"/>
</dbReference>
<dbReference type="EC" id="5.3.1.24" evidence="3 9"/>
<evidence type="ECO:0000256" key="7">
    <source>
        <dbReference type="ARBA" id="ARBA00023141"/>
    </source>
</evidence>
<dbReference type="SUPFAM" id="SSF51366">
    <property type="entry name" value="Ribulose-phoshate binding barrel"/>
    <property type="match status" value="1"/>
</dbReference>
<dbReference type="RefSeq" id="WP_150042480.1">
    <property type="nucleotide sequence ID" value="NZ_OW485601.1"/>
</dbReference>
<keyword evidence="12" id="KW-1185">Reference proteome</keyword>
<evidence type="ECO:0000256" key="9">
    <source>
        <dbReference type="HAMAP-Rule" id="MF_00135"/>
    </source>
</evidence>
<proteinExistence type="inferred from homology"/>
<evidence type="ECO:0000313" key="11">
    <source>
        <dbReference type="EMBL" id="KAA5610475.1"/>
    </source>
</evidence>
<sequence length="205" mass="21285">MRVKICGINDVAGRDAALAAGADWLGFVFFPASPRAVTPTQAAALAAGVPARVGLFVKPTDDDIATTLAALRLDVLQIYADAERATAIRARFGCPVWRAVGVAAPSDLPRSADGVDGFVIEAKPPQDASRPGGNATTFDWSILAGWQAPLPWMLAGGLTPENVAEAIRNTGAPAVDVSSGVERAKGVKDPERIRAFVASARAGRK</sequence>
<evidence type="ECO:0000256" key="4">
    <source>
        <dbReference type="ARBA" id="ARBA00022272"/>
    </source>
</evidence>
<evidence type="ECO:0000259" key="10">
    <source>
        <dbReference type="Pfam" id="PF00697"/>
    </source>
</evidence>
<dbReference type="AlphaFoldDB" id="A0A5M6ISQ1"/>
<protein>
    <recommendedName>
        <fullName evidence="4 9">N-(5'-phosphoribosyl)anthranilate isomerase</fullName>
        <shortName evidence="9">PRAI</shortName>
        <ecNumber evidence="3 9">5.3.1.24</ecNumber>
    </recommendedName>
</protein>
<evidence type="ECO:0000256" key="8">
    <source>
        <dbReference type="ARBA" id="ARBA00023235"/>
    </source>
</evidence>
<comment type="pathway">
    <text evidence="2 9">Amino-acid biosynthesis; L-tryptophan biosynthesis; L-tryptophan from chorismate: step 3/5.</text>
</comment>
<evidence type="ECO:0000256" key="3">
    <source>
        <dbReference type="ARBA" id="ARBA00012572"/>
    </source>
</evidence>
<dbReference type="NCBIfam" id="NF002295">
    <property type="entry name" value="PRK01222.1-1"/>
    <property type="match status" value="1"/>
</dbReference>
<dbReference type="UniPathway" id="UPA00035">
    <property type="reaction ID" value="UER00042"/>
</dbReference>
<gene>
    <name evidence="9" type="primary">trpF</name>
    <name evidence="11" type="ORF">F1189_19170</name>
</gene>
<evidence type="ECO:0000313" key="12">
    <source>
        <dbReference type="Proteomes" id="UP000325255"/>
    </source>
</evidence>
<dbReference type="InterPro" id="IPR011060">
    <property type="entry name" value="RibuloseP-bd_barrel"/>
</dbReference>
<keyword evidence="6 9" id="KW-0822">Tryptophan biosynthesis</keyword>
<accession>A0A5M6ISQ1</accession>
<evidence type="ECO:0000256" key="1">
    <source>
        <dbReference type="ARBA" id="ARBA00001164"/>
    </source>
</evidence>
<evidence type="ECO:0000256" key="2">
    <source>
        <dbReference type="ARBA" id="ARBA00004664"/>
    </source>
</evidence>
<dbReference type="InterPro" id="IPR013785">
    <property type="entry name" value="Aldolase_TIM"/>
</dbReference>
<feature type="domain" description="N-(5'phosphoribosyl) anthranilate isomerase (PRAI)" evidence="10">
    <location>
        <begin position="3"/>
        <end position="197"/>
    </location>
</feature>
<dbReference type="CDD" id="cd00405">
    <property type="entry name" value="PRAI"/>
    <property type="match status" value="1"/>
</dbReference>
<evidence type="ECO:0000256" key="6">
    <source>
        <dbReference type="ARBA" id="ARBA00022822"/>
    </source>
</evidence>
<comment type="catalytic activity">
    <reaction evidence="1 9">
        <text>N-(5-phospho-beta-D-ribosyl)anthranilate = 1-(2-carboxyphenylamino)-1-deoxy-D-ribulose 5-phosphate</text>
        <dbReference type="Rhea" id="RHEA:21540"/>
        <dbReference type="ChEBI" id="CHEBI:18277"/>
        <dbReference type="ChEBI" id="CHEBI:58613"/>
        <dbReference type="EC" id="5.3.1.24"/>
    </reaction>
</comment>
<dbReference type="Pfam" id="PF00697">
    <property type="entry name" value="PRAI"/>
    <property type="match status" value="1"/>
</dbReference>
<keyword evidence="5 9" id="KW-0028">Amino-acid biosynthesis</keyword>
<name>A0A5M6ISQ1_9PROT</name>
<dbReference type="Gene3D" id="3.20.20.70">
    <property type="entry name" value="Aldolase class I"/>
    <property type="match status" value="1"/>
</dbReference>
<dbReference type="InterPro" id="IPR001240">
    <property type="entry name" value="PRAI_dom"/>
</dbReference>
<reference evidence="11 12" key="1">
    <citation type="submission" date="2019-09" db="EMBL/GenBank/DDBJ databases">
        <title>Genome sequence of Rhodovastum atsumiense, a diverse member of the Acetobacteraceae family of non-sulfur purple photosynthetic bacteria.</title>
        <authorList>
            <person name="Meyer T."/>
            <person name="Kyndt J."/>
        </authorList>
    </citation>
    <scope>NUCLEOTIDE SEQUENCE [LARGE SCALE GENOMIC DNA]</scope>
    <source>
        <strain evidence="11 12">DSM 21279</strain>
    </source>
</reference>
<organism evidence="11 12">
    <name type="scientific">Rhodovastum atsumiense</name>
    <dbReference type="NCBI Taxonomy" id="504468"/>
    <lineage>
        <taxon>Bacteria</taxon>
        <taxon>Pseudomonadati</taxon>
        <taxon>Pseudomonadota</taxon>
        <taxon>Alphaproteobacteria</taxon>
        <taxon>Acetobacterales</taxon>
        <taxon>Acetobacteraceae</taxon>
        <taxon>Rhodovastum</taxon>
    </lineage>
</organism>
<dbReference type="GO" id="GO:0004640">
    <property type="term" value="F:phosphoribosylanthranilate isomerase activity"/>
    <property type="evidence" value="ECO:0007669"/>
    <property type="project" value="UniProtKB-UniRule"/>
</dbReference>
<dbReference type="HAMAP" id="MF_00135">
    <property type="entry name" value="PRAI"/>
    <property type="match status" value="1"/>
</dbReference>
<comment type="caution">
    <text evidence="11">The sequence shown here is derived from an EMBL/GenBank/DDBJ whole genome shotgun (WGS) entry which is preliminary data.</text>
</comment>
<dbReference type="PANTHER" id="PTHR42894">
    <property type="entry name" value="N-(5'-PHOSPHORIBOSYL)ANTHRANILATE ISOMERASE"/>
    <property type="match status" value="1"/>
</dbReference>
<dbReference type="EMBL" id="VWPK01000032">
    <property type="protein sequence ID" value="KAA5610475.1"/>
    <property type="molecule type" value="Genomic_DNA"/>
</dbReference>
<evidence type="ECO:0000256" key="5">
    <source>
        <dbReference type="ARBA" id="ARBA00022605"/>
    </source>
</evidence>
<dbReference type="OrthoDB" id="9796196at2"/>
<dbReference type="InterPro" id="IPR044643">
    <property type="entry name" value="TrpF_fam"/>
</dbReference>
<dbReference type="Proteomes" id="UP000325255">
    <property type="component" value="Unassembled WGS sequence"/>
</dbReference>
<comment type="similarity">
    <text evidence="9">Belongs to the TrpF family.</text>
</comment>
<keyword evidence="7 9" id="KW-0057">Aromatic amino acid biosynthesis</keyword>